<protein>
    <submittedName>
        <fullName evidence="1">Uncharacterized protein</fullName>
    </submittedName>
</protein>
<sequence>MDKISIIVPIYNVENYLERCIKTIVNQTYKNLEIILINDGSTDNSLDICKKYAKYDDRIRLIDKPNGGVSSARNIGLKIATGNYIGFVDGDDWIDKNMYKDLMKIVSKYHLDIAITGIFGKINTTKLINDKFILFTREQALVELFKSTYIQSFLWQKIFKKELFEKIKFPEGKIYEDQFIMYKLFNKCHKIGYINKRHYYYRDTPNSILNKSFSLNDLSLIDSTYNMIKFAQQNYPASSNYIIENYVRQNLVILKRMMTAKYYDYELVKNIQLNIKPYIKIYLLSKHKLITKIVGLMLVINLKFTINLYKFLLKLDLV</sequence>
<reference evidence="1" key="1">
    <citation type="submission" date="2016-08" db="EMBL/GenBank/DDBJ databases">
        <authorList>
            <person name="Ngugi D.K."/>
            <person name="Miyake S."/>
            <person name="Stingl U."/>
        </authorList>
    </citation>
    <scope>NUCLEOTIDE SEQUENCE</scope>
    <source>
        <strain evidence="1">SCG-B11WGA-EpuloA1</strain>
    </source>
</reference>
<dbReference type="EMBL" id="LJDB01000001">
    <property type="protein sequence ID" value="ONI43001.1"/>
    <property type="molecule type" value="Genomic_DNA"/>
</dbReference>
<keyword evidence="2" id="KW-1185">Reference proteome</keyword>
<evidence type="ECO:0000313" key="1">
    <source>
        <dbReference type="EMBL" id="ONI43001.1"/>
    </source>
</evidence>
<comment type="caution">
    <text evidence="1">The sequence shown here is derived from an EMBL/GenBank/DDBJ whole genome shotgun (WGS) entry which is preliminary data.</text>
</comment>
<dbReference type="Proteomes" id="UP000188605">
    <property type="component" value="Unassembled WGS sequence"/>
</dbReference>
<organism evidence="1 2">
    <name type="scientific">Candidatus Epulonipiscium fishelsonii</name>
    <dbReference type="NCBI Taxonomy" id="77094"/>
    <lineage>
        <taxon>Bacteria</taxon>
        <taxon>Bacillati</taxon>
        <taxon>Bacillota</taxon>
        <taxon>Clostridia</taxon>
        <taxon>Lachnospirales</taxon>
        <taxon>Lachnospiraceae</taxon>
        <taxon>Candidatus Epulonipiscium</taxon>
    </lineage>
</organism>
<evidence type="ECO:0000313" key="2">
    <source>
        <dbReference type="Proteomes" id="UP000188605"/>
    </source>
</evidence>
<proteinExistence type="predicted"/>
<name>A0ACC8XH61_9FIRM</name>
<gene>
    <name evidence="1" type="ORF">AN396_00120</name>
</gene>
<accession>A0ACC8XH61</accession>